<feature type="chain" id="PRO_5043578079" evidence="2">
    <location>
        <begin position="22"/>
        <end position="53"/>
    </location>
</feature>
<evidence type="ECO:0000313" key="4">
    <source>
        <dbReference type="Proteomes" id="UP001284654"/>
    </source>
</evidence>
<protein>
    <submittedName>
        <fullName evidence="3">Uncharacterized protein</fullName>
    </submittedName>
</protein>
<comment type="caution">
    <text evidence="3">The sequence shown here is derived from an EMBL/GenBank/DDBJ whole genome shotgun (WGS) entry which is preliminary data.</text>
</comment>
<feature type="compositionally biased region" description="Polar residues" evidence="1">
    <location>
        <begin position="37"/>
        <end position="53"/>
    </location>
</feature>
<accession>A0AAW8Z115</accession>
<gene>
    <name evidence="3" type="ORF">MSG88_01950</name>
</gene>
<reference evidence="3" key="1">
    <citation type="submission" date="2023-10" db="EMBL/GenBank/DDBJ databases">
        <authorList>
            <person name="Sykes E.M.E."/>
            <person name="Khan I.U.H."/>
            <person name="Kumar A."/>
        </authorList>
    </citation>
    <scope>NUCLEOTIDE SEQUENCE</scope>
    <source>
        <strain evidence="3">IK5</strain>
    </source>
</reference>
<dbReference type="Proteomes" id="UP001284654">
    <property type="component" value="Unassembled WGS sequence"/>
</dbReference>
<dbReference type="AlphaFoldDB" id="A0AAW8Z115"/>
<evidence type="ECO:0000313" key="3">
    <source>
        <dbReference type="EMBL" id="MDV4314567.1"/>
    </source>
</evidence>
<keyword evidence="2" id="KW-0732">Signal</keyword>
<feature type="signal peptide" evidence="2">
    <location>
        <begin position="1"/>
        <end position="21"/>
    </location>
</feature>
<dbReference type="RefSeq" id="WP_168369786.1">
    <property type="nucleotide sequence ID" value="NZ_CAXNYR010000011.1"/>
</dbReference>
<organism evidence="3 4">
    <name type="scientific">Acinetobacter indicus</name>
    <dbReference type="NCBI Taxonomy" id="756892"/>
    <lineage>
        <taxon>Bacteria</taxon>
        <taxon>Pseudomonadati</taxon>
        <taxon>Pseudomonadota</taxon>
        <taxon>Gammaproteobacteria</taxon>
        <taxon>Moraxellales</taxon>
        <taxon>Moraxellaceae</taxon>
        <taxon>Acinetobacter</taxon>
    </lineage>
</organism>
<evidence type="ECO:0000256" key="1">
    <source>
        <dbReference type="SAM" id="MobiDB-lite"/>
    </source>
</evidence>
<feature type="region of interest" description="Disordered" evidence="1">
    <location>
        <begin position="33"/>
        <end position="53"/>
    </location>
</feature>
<evidence type="ECO:0000256" key="2">
    <source>
        <dbReference type="SAM" id="SignalP"/>
    </source>
</evidence>
<sequence length="53" mass="5745">MNVLKALGLFMVTLYAANVSAEMVYVPSFPTEKAHTETVSNDQPASAEQNKEA</sequence>
<dbReference type="EMBL" id="JAWJYY010000001">
    <property type="protein sequence ID" value="MDV4314567.1"/>
    <property type="molecule type" value="Genomic_DNA"/>
</dbReference>
<name>A0AAW8Z115_9GAMM</name>
<proteinExistence type="predicted"/>